<organism evidence="1 2">
    <name type="scientific">Sphingomonas gellani</name>
    <dbReference type="NCBI Taxonomy" id="1166340"/>
    <lineage>
        <taxon>Bacteria</taxon>
        <taxon>Pseudomonadati</taxon>
        <taxon>Pseudomonadota</taxon>
        <taxon>Alphaproteobacteria</taxon>
        <taxon>Sphingomonadales</taxon>
        <taxon>Sphingomonadaceae</taxon>
        <taxon>Sphingomonas</taxon>
    </lineage>
</organism>
<proteinExistence type="predicted"/>
<dbReference type="RefSeq" id="WP_093666846.1">
    <property type="nucleotide sequence ID" value="NZ_FOCF01000010.1"/>
</dbReference>
<dbReference type="Proteomes" id="UP000199206">
    <property type="component" value="Unassembled WGS sequence"/>
</dbReference>
<protein>
    <submittedName>
        <fullName evidence="1">Uncharacterized protein</fullName>
    </submittedName>
</protein>
<dbReference type="AlphaFoldDB" id="A0A1H8IM19"/>
<evidence type="ECO:0000313" key="2">
    <source>
        <dbReference type="Proteomes" id="UP000199206"/>
    </source>
</evidence>
<accession>A0A1H8IM19</accession>
<name>A0A1H8IM19_9SPHN</name>
<dbReference type="STRING" id="1166340.SAMN05192583_3340"/>
<dbReference type="OrthoDB" id="7574147at2"/>
<sequence>MAFMERIIAPATDGERAVVRLLRHYCTMRDREGDGTALSRLVMLGQSLHLPPAGSVALASVFQLTEAVLGRRLVAECCCARGMSNDERAIVRLLGNAMPSLPDTATPNIPHGLPGALAWAILSVRRLCGDIVTPWSRTVTAEANGCPFMPSVTN</sequence>
<evidence type="ECO:0000313" key="1">
    <source>
        <dbReference type="EMBL" id="SEN69584.1"/>
    </source>
</evidence>
<dbReference type="EMBL" id="FOCF01000010">
    <property type="protein sequence ID" value="SEN69584.1"/>
    <property type="molecule type" value="Genomic_DNA"/>
</dbReference>
<keyword evidence="2" id="KW-1185">Reference proteome</keyword>
<reference evidence="2" key="1">
    <citation type="submission" date="2016-10" db="EMBL/GenBank/DDBJ databases">
        <authorList>
            <person name="Varghese N."/>
            <person name="Submissions S."/>
        </authorList>
    </citation>
    <scope>NUCLEOTIDE SEQUENCE [LARGE SCALE GENOMIC DNA]</scope>
    <source>
        <strain evidence="2">S6-262</strain>
    </source>
</reference>
<gene>
    <name evidence="1" type="ORF">SAMN05192583_3340</name>
</gene>